<organism evidence="2 3">
    <name type="scientific">Gambusia affinis</name>
    <name type="common">Western mosquitofish</name>
    <name type="synonym">Heterandria affinis</name>
    <dbReference type="NCBI Taxonomy" id="33528"/>
    <lineage>
        <taxon>Eukaryota</taxon>
        <taxon>Metazoa</taxon>
        <taxon>Chordata</taxon>
        <taxon>Craniata</taxon>
        <taxon>Vertebrata</taxon>
        <taxon>Euteleostomi</taxon>
        <taxon>Actinopterygii</taxon>
        <taxon>Neopterygii</taxon>
        <taxon>Teleostei</taxon>
        <taxon>Neoteleostei</taxon>
        <taxon>Acanthomorphata</taxon>
        <taxon>Ovalentaria</taxon>
        <taxon>Atherinomorphae</taxon>
        <taxon>Cyprinodontiformes</taxon>
        <taxon>Poeciliidae</taxon>
        <taxon>Poeciliinae</taxon>
        <taxon>Gambusia</taxon>
    </lineage>
</organism>
<keyword evidence="3" id="KW-1185">Reference proteome</keyword>
<evidence type="ECO:0000313" key="3">
    <source>
        <dbReference type="Proteomes" id="UP000250572"/>
    </source>
</evidence>
<name>A0A315W125_GAMAF</name>
<evidence type="ECO:0008006" key="4">
    <source>
        <dbReference type="Google" id="ProtNLM"/>
    </source>
</evidence>
<dbReference type="InterPro" id="IPR029133">
    <property type="entry name" value="OCC1"/>
</dbReference>
<dbReference type="PANTHER" id="PTHR38502">
    <property type="entry name" value="OVEREXPRESSED IN COLON CARCINOMA 1 PROTEIN"/>
    <property type="match status" value="1"/>
</dbReference>
<evidence type="ECO:0000313" key="2">
    <source>
        <dbReference type="EMBL" id="PWA28462.1"/>
    </source>
</evidence>
<dbReference type="Proteomes" id="UP000250572">
    <property type="component" value="Unassembled WGS sequence"/>
</dbReference>
<dbReference type="PANTHER" id="PTHR38502:SF1">
    <property type="entry name" value="OVEREXPRESSED IN COLON CARCINOMA 1 PROTEIN"/>
    <property type="match status" value="1"/>
</dbReference>
<protein>
    <recommendedName>
        <fullName evidence="4">Overexpressed in colon carcinoma 1 protein</fullName>
    </recommendedName>
</protein>
<dbReference type="EMBL" id="NHOQ01000831">
    <property type="protein sequence ID" value="PWA28462.1"/>
    <property type="molecule type" value="Genomic_DNA"/>
</dbReference>
<dbReference type="Pfam" id="PF15506">
    <property type="entry name" value="OCC1"/>
    <property type="match status" value="1"/>
</dbReference>
<comment type="caution">
    <text evidence="2">The sequence shown here is derived from an EMBL/GenBank/DDBJ whole genome shotgun (WGS) entry which is preliminary data.</text>
</comment>
<dbReference type="AlphaFoldDB" id="A0A315W125"/>
<proteinExistence type="inferred from homology"/>
<reference evidence="2 3" key="1">
    <citation type="journal article" date="2018" name="G3 (Bethesda)">
        <title>A High-Quality Reference Genome for the Invasive Mosquitofish Gambusia affinis Using a Chicago Library.</title>
        <authorList>
            <person name="Hoffberg S.L."/>
            <person name="Troendle N.J."/>
            <person name="Glenn T.C."/>
            <person name="Mahmud O."/>
            <person name="Louha S."/>
            <person name="Chalopin D."/>
            <person name="Bennetzen J.L."/>
            <person name="Mauricio R."/>
        </authorList>
    </citation>
    <scope>NUCLEOTIDE SEQUENCE [LARGE SCALE GENOMIC DNA]</scope>
    <source>
        <strain evidence="2">NE01/NJP1002.9</strain>
        <tissue evidence="2">Muscle</tissue>
    </source>
</reference>
<gene>
    <name evidence="2" type="ORF">CCH79_00016347</name>
</gene>
<accession>A0A315W125</accession>
<sequence>MSQRGNNPEELAFRCEPRPQRNLTKVLCFPSHRKQIGNFTVSVSLPQAAVSMPFMCVRIKSVSELSPQSELSVALRGRRAQDSGTPPKGIPLSQFFDLPSLLSSPHPPVPSPPSDVSWVSPLSSSPFLSLNVFALPRRWLHRSEMGCGNSSATSTSGGGECFRNLCVDVTEDPLADDEKRRNYGGVYVGLPADLTAVAASQSKSTRKVCMIRTTSSYRMEFKTGT</sequence>
<evidence type="ECO:0000256" key="1">
    <source>
        <dbReference type="ARBA" id="ARBA00005237"/>
    </source>
</evidence>
<comment type="similarity">
    <text evidence="1">Belongs to the OCC1 family.</text>
</comment>